<dbReference type="InterPro" id="IPR053136">
    <property type="entry name" value="UTP_pyrophosphatase-like"/>
</dbReference>
<accession>A0A268AB06</accession>
<dbReference type="Pfam" id="PF01863">
    <property type="entry name" value="YgjP-like"/>
    <property type="match status" value="1"/>
</dbReference>
<feature type="domain" description="YgjP-like metallopeptidase" evidence="1">
    <location>
        <begin position="22"/>
        <end position="233"/>
    </location>
</feature>
<organism evidence="2 3">
    <name type="scientific">Terribacillus saccharophilus</name>
    <dbReference type="NCBI Taxonomy" id="361277"/>
    <lineage>
        <taxon>Bacteria</taxon>
        <taxon>Bacillati</taxon>
        <taxon>Bacillota</taxon>
        <taxon>Bacilli</taxon>
        <taxon>Bacillales</taxon>
        <taxon>Bacillaceae</taxon>
        <taxon>Terribacillus</taxon>
    </lineage>
</organism>
<evidence type="ECO:0000259" key="1">
    <source>
        <dbReference type="Pfam" id="PF01863"/>
    </source>
</evidence>
<evidence type="ECO:0000313" key="2">
    <source>
        <dbReference type="EMBL" id="PAD21305.1"/>
    </source>
</evidence>
<dbReference type="AlphaFoldDB" id="A0A268AB06"/>
<dbReference type="Proteomes" id="UP000216013">
    <property type="component" value="Unassembled WGS sequence"/>
</dbReference>
<dbReference type="RefSeq" id="WP_095260989.1">
    <property type="nucleotide sequence ID" value="NZ_NPBV01000016.1"/>
</dbReference>
<evidence type="ECO:0000313" key="3">
    <source>
        <dbReference type="Proteomes" id="UP000216013"/>
    </source>
</evidence>
<dbReference type="PANTHER" id="PTHR30399">
    <property type="entry name" value="UNCHARACTERIZED PROTEIN YGJP"/>
    <property type="match status" value="1"/>
</dbReference>
<gene>
    <name evidence="2" type="ORF">CHH64_09385</name>
</gene>
<dbReference type="CDD" id="cd07344">
    <property type="entry name" value="M48_yhfN_like"/>
    <property type="match status" value="1"/>
</dbReference>
<sequence>MHVIKFGSQTINYELIRSNNRKSISLSVDENGVRVIAPTNADFKKIEEIVNRKAPWIRKQQLYFNDMRQGTLKKNFVAGEKLPYLGRNYRLKVNQDITIDHPVLKFQQGTFQAIVPYNLETQQYRDALQPLYASWIQTKGLAFAKERYKRFTNKFEFAPRDILISKSEKNWGSCTPEGKVYLNWRVFLAPTSIIDYVLVHELAHLKHMDHSQEYWQTVKMLLPDYEERKEWLRLHGKSLDI</sequence>
<name>A0A268AB06_9BACI</name>
<proteinExistence type="predicted"/>
<dbReference type="PANTHER" id="PTHR30399:SF1">
    <property type="entry name" value="UTP PYROPHOSPHATASE"/>
    <property type="match status" value="1"/>
</dbReference>
<dbReference type="Gene3D" id="3.30.2010.10">
    <property type="entry name" value="Metalloproteases ('zincins'), catalytic domain"/>
    <property type="match status" value="1"/>
</dbReference>
<comment type="caution">
    <text evidence="2">The sequence shown here is derived from an EMBL/GenBank/DDBJ whole genome shotgun (WGS) entry which is preliminary data.</text>
</comment>
<reference evidence="2 3" key="1">
    <citation type="submission" date="2017-07" db="EMBL/GenBank/DDBJ databases">
        <title>Isolation and whole genome analysis of endospore-forming bacteria from heroin.</title>
        <authorList>
            <person name="Kalinowski J."/>
            <person name="Ahrens B."/>
            <person name="Al-Dilaimi A."/>
            <person name="Winkler A."/>
            <person name="Wibberg D."/>
            <person name="Schleenbecker U."/>
            <person name="Ruckert C."/>
            <person name="Wolfel R."/>
            <person name="Grass G."/>
        </authorList>
    </citation>
    <scope>NUCLEOTIDE SEQUENCE [LARGE SCALE GENOMIC DNA]</scope>
    <source>
        <strain evidence="2 3">7528</strain>
    </source>
</reference>
<dbReference type="InterPro" id="IPR002725">
    <property type="entry name" value="YgjP-like_metallopeptidase"/>
</dbReference>
<dbReference type="EMBL" id="NPBV01000016">
    <property type="protein sequence ID" value="PAD21305.1"/>
    <property type="molecule type" value="Genomic_DNA"/>
</dbReference>
<protein>
    <recommendedName>
        <fullName evidence="1">YgjP-like metallopeptidase domain-containing protein</fullName>
    </recommendedName>
</protein>